<keyword evidence="2" id="KW-1185">Reference proteome</keyword>
<gene>
    <name evidence="1" type="ORF">HNR02_003508</name>
</gene>
<accession>A0A853B5U4</accession>
<proteinExistence type="predicted"/>
<organism evidence="1 2">
    <name type="scientific">Amycolatopsis endophytica</name>
    <dbReference type="NCBI Taxonomy" id="860233"/>
    <lineage>
        <taxon>Bacteria</taxon>
        <taxon>Bacillati</taxon>
        <taxon>Actinomycetota</taxon>
        <taxon>Actinomycetes</taxon>
        <taxon>Pseudonocardiales</taxon>
        <taxon>Pseudonocardiaceae</taxon>
        <taxon>Amycolatopsis</taxon>
    </lineage>
</organism>
<protein>
    <submittedName>
        <fullName evidence="1">Uncharacterized protein</fullName>
    </submittedName>
</protein>
<sequence>MEYGDLANSSLAEFLLSSKSLPGAHRDRGAEHAAATSLHEALRLTEPTSTVVRPA</sequence>
<dbReference type="Proteomes" id="UP000549616">
    <property type="component" value="Unassembled WGS sequence"/>
</dbReference>
<reference evidence="1 2" key="1">
    <citation type="submission" date="2020-07" db="EMBL/GenBank/DDBJ databases">
        <title>Sequencing the genomes of 1000 actinobacteria strains.</title>
        <authorList>
            <person name="Klenk H.-P."/>
        </authorList>
    </citation>
    <scope>NUCLEOTIDE SEQUENCE [LARGE SCALE GENOMIC DNA]</scope>
    <source>
        <strain evidence="1 2">DSM 104006</strain>
    </source>
</reference>
<name>A0A853B5U4_9PSEU</name>
<dbReference type="EMBL" id="JACCFK010000001">
    <property type="protein sequence ID" value="NYI90185.1"/>
    <property type="molecule type" value="Genomic_DNA"/>
</dbReference>
<evidence type="ECO:0000313" key="2">
    <source>
        <dbReference type="Proteomes" id="UP000549616"/>
    </source>
</evidence>
<comment type="caution">
    <text evidence="1">The sequence shown here is derived from an EMBL/GenBank/DDBJ whole genome shotgun (WGS) entry which is preliminary data.</text>
</comment>
<evidence type="ECO:0000313" key="1">
    <source>
        <dbReference type="EMBL" id="NYI90185.1"/>
    </source>
</evidence>
<dbReference type="AlphaFoldDB" id="A0A853B5U4"/>